<dbReference type="AlphaFoldDB" id="A0A2S3ULN5"/>
<protein>
    <submittedName>
        <fullName evidence="1">Uncharacterized protein</fullName>
    </submittedName>
</protein>
<evidence type="ECO:0000313" key="2">
    <source>
        <dbReference type="Proteomes" id="UP000236959"/>
    </source>
</evidence>
<organism evidence="1 2">
    <name type="scientific">Roseibium marinum</name>
    <dbReference type="NCBI Taxonomy" id="281252"/>
    <lineage>
        <taxon>Bacteria</taxon>
        <taxon>Pseudomonadati</taxon>
        <taxon>Pseudomonadota</taxon>
        <taxon>Alphaproteobacteria</taxon>
        <taxon>Hyphomicrobiales</taxon>
        <taxon>Stappiaceae</taxon>
        <taxon>Roseibium</taxon>
    </lineage>
</organism>
<sequence>MICTLIASSILLSVGDGSMAVLIPEDQSVRVFNETTATGETAVVHLYGETKIQLPGVTAQQVIEALRNCADSNDSSN</sequence>
<reference evidence="1 2" key="1">
    <citation type="submission" date="2018-01" db="EMBL/GenBank/DDBJ databases">
        <title>Genomic Encyclopedia of Archaeal and Bacterial Type Strains, Phase II (KMG-II): from individual species to whole genera.</title>
        <authorList>
            <person name="Goeker M."/>
        </authorList>
    </citation>
    <scope>NUCLEOTIDE SEQUENCE [LARGE SCALE GENOMIC DNA]</scope>
    <source>
        <strain evidence="1 2">DSM 17023</strain>
    </source>
</reference>
<dbReference type="EMBL" id="PPCN01000012">
    <property type="protein sequence ID" value="POF28624.1"/>
    <property type="molecule type" value="Genomic_DNA"/>
</dbReference>
<keyword evidence="2" id="KW-1185">Reference proteome</keyword>
<dbReference type="RefSeq" id="WP_103224676.1">
    <property type="nucleotide sequence ID" value="NZ_PPCN01000012.1"/>
</dbReference>
<accession>A0A2S3ULN5</accession>
<dbReference type="Proteomes" id="UP000236959">
    <property type="component" value="Unassembled WGS sequence"/>
</dbReference>
<evidence type="ECO:0000313" key="1">
    <source>
        <dbReference type="EMBL" id="POF28624.1"/>
    </source>
</evidence>
<gene>
    <name evidence="1" type="ORF">CLV41_11237</name>
</gene>
<name>A0A2S3ULN5_9HYPH</name>
<proteinExistence type="predicted"/>
<dbReference type="OrthoDB" id="7678963at2"/>
<comment type="caution">
    <text evidence="1">The sequence shown here is derived from an EMBL/GenBank/DDBJ whole genome shotgun (WGS) entry which is preliminary data.</text>
</comment>